<accession>A0A1F6CUK5</accession>
<reference evidence="1 2" key="1">
    <citation type="journal article" date="2016" name="Nat. Commun.">
        <title>Thousands of microbial genomes shed light on interconnected biogeochemical processes in an aquifer system.</title>
        <authorList>
            <person name="Anantharaman K."/>
            <person name="Brown C.T."/>
            <person name="Hug L.A."/>
            <person name="Sharon I."/>
            <person name="Castelle C.J."/>
            <person name="Probst A.J."/>
            <person name="Thomas B.C."/>
            <person name="Singh A."/>
            <person name="Wilkins M.J."/>
            <person name="Karaoz U."/>
            <person name="Brodie E.L."/>
            <person name="Williams K.H."/>
            <person name="Hubbard S.S."/>
            <person name="Banfield J.F."/>
        </authorList>
    </citation>
    <scope>NUCLEOTIDE SEQUENCE [LARGE SCALE GENOMIC DNA]</scope>
</reference>
<evidence type="ECO:0000313" key="1">
    <source>
        <dbReference type="EMBL" id="OGG52552.1"/>
    </source>
</evidence>
<proteinExistence type="predicted"/>
<dbReference type="EMBL" id="MFKT01000027">
    <property type="protein sequence ID" value="OGG52552.1"/>
    <property type="molecule type" value="Genomic_DNA"/>
</dbReference>
<dbReference type="AlphaFoldDB" id="A0A1F6CUK5"/>
<evidence type="ECO:0000313" key="2">
    <source>
        <dbReference type="Proteomes" id="UP000176863"/>
    </source>
</evidence>
<dbReference type="Proteomes" id="UP000176863">
    <property type="component" value="Unassembled WGS sequence"/>
</dbReference>
<comment type="caution">
    <text evidence="1">The sequence shown here is derived from an EMBL/GenBank/DDBJ whole genome shotgun (WGS) entry which is preliminary data.</text>
</comment>
<name>A0A1F6CUK5_9BACT</name>
<sequence>MRSLRIYRTHTACAIYNQFPYSVKLAWNGEPISFVHYLVRGEEVFCCIKDQWWQIDYTWKTFNRGEEGYEECPMLDCARKVDPPEGVVYSYTMVDRCEDYVPMELIFVEGLHAALSAFNSNSYLIA</sequence>
<gene>
    <name evidence="1" type="ORF">A2851_01565</name>
</gene>
<organism evidence="1 2">
    <name type="scientific">Candidatus Kaiserbacteria bacterium RIFCSPHIGHO2_01_FULL_53_29</name>
    <dbReference type="NCBI Taxonomy" id="1798480"/>
    <lineage>
        <taxon>Bacteria</taxon>
        <taxon>Candidatus Kaiseribacteriota</taxon>
    </lineage>
</organism>
<protein>
    <submittedName>
        <fullName evidence="1">Uncharacterized protein</fullName>
    </submittedName>
</protein>
<dbReference type="STRING" id="1798480.A2851_01565"/>